<evidence type="ECO:0000256" key="1">
    <source>
        <dbReference type="ARBA" id="ARBA00023125"/>
    </source>
</evidence>
<dbReference type="InterPro" id="IPR003313">
    <property type="entry name" value="AraC-bd"/>
</dbReference>
<dbReference type="Proteomes" id="UP000009325">
    <property type="component" value="Unassembled WGS sequence"/>
</dbReference>
<dbReference type="EMBL" id="CALZ01000030">
    <property type="protein sequence ID" value="CCK83007.1"/>
    <property type="molecule type" value="Genomic_DNA"/>
</dbReference>
<protein>
    <submittedName>
        <fullName evidence="3">AraC-like transcriptional regulator</fullName>
    </submittedName>
</protein>
<proteinExistence type="predicted"/>
<dbReference type="OrthoDB" id="2211832at2"/>
<dbReference type="RefSeq" id="WP_009557554.1">
    <property type="nucleotide sequence ID" value="NZ_CALZ01000030.1"/>
</dbReference>
<feature type="domain" description="AraC-type arabinose-binding/dimerisation" evidence="2">
    <location>
        <begin position="33"/>
        <end position="69"/>
    </location>
</feature>
<dbReference type="GO" id="GO:0006355">
    <property type="term" value="P:regulation of DNA-templated transcription"/>
    <property type="evidence" value="ECO:0007669"/>
    <property type="project" value="InterPro"/>
</dbReference>
<dbReference type="SUPFAM" id="SSF51215">
    <property type="entry name" value="Regulatory protein AraC"/>
    <property type="match status" value="1"/>
</dbReference>
<comment type="caution">
    <text evidence="3">The sequence shown here is derived from an EMBL/GenBank/DDBJ whole genome shotgun (WGS) entry which is preliminary data.</text>
</comment>
<reference evidence="3 4" key="1">
    <citation type="submission" date="2012-08" db="EMBL/GenBank/DDBJ databases">
        <title>Draft Genome Sequences of Lactobacillus equicursoris CIP 110162T, isolated from thoroughbred racehorse feces and Lactobacillus sp. CRBIP 24.137 isolated from urine of human.</title>
        <authorList>
            <person name="Cousin S."/>
            <person name="Loux V."/>
            <person name="Ma L."/>
            <person name="Creno S."/>
            <person name="Clermont D."/>
            <person name="Bizet C."/>
            <person name="Bouchier C."/>
        </authorList>
    </citation>
    <scope>NUCLEOTIDE SEQUENCE [LARGE SCALE GENOMIC DNA]</scope>
    <source>
        <strain evidence="3 4">66c</strain>
    </source>
</reference>
<evidence type="ECO:0000313" key="4">
    <source>
        <dbReference type="Proteomes" id="UP000009325"/>
    </source>
</evidence>
<sequence length="92" mass="10348">MAENFSHEIVIPTDPLFAWVHIFKDMTGPLTIVPHWHEGIELSYTIRGQIDEFKINGKKFQTRPGQILVKKCPGDPAFGGSARVASNVKKRC</sequence>
<evidence type="ECO:0000259" key="2">
    <source>
        <dbReference type="Pfam" id="PF02311"/>
    </source>
</evidence>
<dbReference type="Pfam" id="PF02311">
    <property type="entry name" value="AraC_binding"/>
    <property type="match status" value="1"/>
</dbReference>
<keyword evidence="1" id="KW-0238">DNA-binding</keyword>
<dbReference type="AlphaFoldDB" id="K0NDU0"/>
<name>K0NDU0_9LACO</name>
<evidence type="ECO:0000313" key="3">
    <source>
        <dbReference type="EMBL" id="CCK83007.1"/>
    </source>
</evidence>
<accession>K0NDU0</accession>
<dbReference type="InterPro" id="IPR037923">
    <property type="entry name" value="HTH-like"/>
</dbReference>
<gene>
    <name evidence="3" type="ORF">BN146_01800</name>
</gene>
<dbReference type="GO" id="GO:0003677">
    <property type="term" value="F:DNA binding"/>
    <property type="evidence" value="ECO:0007669"/>
    <property type="project" value="UniProtKB-KW"/>
</dbReference>
<organism evidence="3 4">
    <name type="scientific">Lactobacillus equicursoris 66c</name>
    <dbReference type="NCBI Taxonomy" id="872326"/>
    <lineage>
        <taxon>Bacteria</taxon>
        <taxon>Bacillati</taxon>
        <taxon>Bacillota</taxon>
        <taxon>Bacilli</taxon>
        <taxon>Lactobacillales</taxon>
        <taxon>Lactobacillaceae</taxon>
        <taxon>Lactobacillus</taxon>
    </lineage>
</organism>